<dbReference type="EMBL" id="UYWX01002866">
    <property type="protein sequence ID" value="VDM23150.1"/>
    <property type="molecule type" value="Genomic_DNA"/>
</dbReference>
<protein>
    <submittedName>
        <fullName evidence="1 3">Uncharacterized protein</fullName>
    </submittedName>
</protein>
<sequence>MPENDELPAIASLKTTSVILRFEKGSGCHLHEFPSFAASCAHSPMISTYPLPKRLTEITRDTFHEHLLEKCVNVAHIGWSDGETGGSISASIRVPLRSGHCQTWSGE</sequence>
<reference evidence="3" key="1">
    <citation type="submission" date="2017-02" db="UniProtKB">
        <authorList>
            <consortium name="WormBaseParasite"/>
        </authorList>
    </citation>
    <scope>IDENTIFICATION</scope>
</reference>
<evidence type="ECO:0000313" key="3">
    <source>
        <dbReference type="WBParaSite" id="TTAC_0000369901-mRNA-1"/>
    </source>
</evidence>
<proteinExistence type="predicted"/>
<name>A0A0R3WSF9_HYDTA</name>
<keyword evidence="2" id="KW-1185">Reference proteome</keyword>
<evidence type="ECO:0000313" key="2">
    <source>
        <dbReference type="Proteomes" id="UP000274429"/>
    </source>
</evidence>
<evidence type="ECO:0000313" key="1">
    <source>
        <dbReference type="EMBL" id="VDM23150.1"/>
    </source>
</evidence>
<reference evidence="1 2" key="2">
    <citation type="submission" date="2018-11" db="EMBL/GenBank/DDBJ databases">
        <authorList>
            <consortium name="Pathogen Informatics"/>
        </authorList>
    </citation>
    <scope>NUCLEOTIDE SEQUENCE [LARGE SCALE GENOMIC DNA]</scope>
</reference>
<dbReference type="AlphaFoldDB" id="A0A0R3WSF9"/>
<dbReference type="WBParaSite" id="TTAC_0000369901-mRNA-1">
    <property type="protein sequence ID" value="TTAC_0000369901-mRNA-1"/>
    <property type="gene ID" value="TTAC_0000369901"/>
</dbReference>
<accession>A0A0R3WSF9</accession>
<organism evidence="3">
    <name type="scientific">Hydatigena taeniaeformis</name>
    <name type="common">Feline tapeworm</name>
    <name type="synonym">Taenia taeniaeformis</name>
    <dbReference type="NCBI Taxonomy" id="6205"/>
    <lineage>
        <taxon>Eukaryota</taxon>
        <taxon>Metazoa</taxon>
        <taxon>Spiralia</taxon>
        <taxon>Lophotrochozoa</taxon>
        <taxon>Platyhelminthes</taxon>
        <taxon>Cestoda</taxon>
        <taxon>Eucestoda</taxon>
        <taxon>Cyclophyllidea</taxon>
        <taxon>Taeniidae</taxon>
        <taxon>Hydatigera</taxon>
    </lineage>
</organism>
<gene>
    <name evidence="1" type="ORF">TTAC_LOCUS3684</name>
</gene>
<dbReference type="Proteomes" id="UP000274429">
    <property type="component" value="Unassembled WGS sequence"/>
</dbReference>